<dbReference type="FunFam" id="3.30.559.10:FF:000048">
    <property type="entry name" value="Nonribosomal peptide synthase inpB"/>
    <property type="match status" value="1"/>
</dbReference>
<evidence type="ECO:0000256" key="4">
    <source>
        <dbReference type="ARBA" id="ARBA00022737"/>
    </source>
</evidence>
<name>A0A397GH96_ASPTH</name>
<dbReference type="FunFam" id="3.30.300.30:FF:000015">
    <property type="entry name" value="Nonribosomal peptide synthase SidD"/>
    <property type="match status" value="3"/>
</dbReference>
<dbReference type="SUPFAM" id="SSF52777">
    <property type="entry name" value="CoA-dependent acyltransferases"/>
    <property type="match status" value="8"/>
</dbReference>
<dbReference type="InterPro" id="IPR006162">
    <property type="entry name" value="Ppantetheine_attach_site"/>
</dbReference>
<keyword evidence="3" id="KW-0436">Ligase</keyword>
<dbReference type="CDD" id="cd19534">
    <property type="entry name" value="E_NRPS"/>
    <property type="match status" value="1"/>
</dbReference>
<proteinExistence type="inferred from homology"/>
<dbReference type="RefSeq" id="XP_026612269.1">
    <property type="nucleotide sequence ID" value="XM_026755698.1"/>
</dbReference>
<dbReference type="EMBL" id="NKHU02000182">
    <property type="protein sequence ID" value="RHZ49214.1"/>
    <property type="molecule type" value="Genomic_DNA"/>
</dbReference>
<dbReference type="Gene3D" id="3.30.559.10">
    <property type="entry name" value="Chloramphenicol acetyltransferase-like domain"/>
    <property type="match status" value="4"/>
</dbReference>
<dbReference type="Gene3D" id="3.30.559.30">
    <property type="entry name" value="Nonribosomal peptide synthetase, condensation domain"/>
    <property type="match status" value="4"/>
</dbReference>
<dbReference type="CDD" id="cd19542">
    <property type="entry name" value="CT_NRPS-like"/>
    <property type="match status" value="2"/>
</dbReference>
<dbReference type="InterPro" id="IPR023213">
    <property type="entry name" value="CAT-like_dom_sf"/>
</dbReference>
<keyword evidence="8" id="KW-1185">Reference proteome</keyword>
<dbReference type="FunFam" id="1.10.1200.10:FF:000046">
    <property type="entry name" value="Nonribosomal peptide synthetase easA"/>
    <property type="match status" value="1"/>
</dbReference>
<dbReference type="FunFam" id="3.40.50.12780:FF:000014">
    <property type="entry name" value="Nonribosomal peptide synthetase 1"/>
    <property type="match status" value="2"/>
</dbReference>
<dbReference type="Proteomes" id="UP000215305">
    <property type="component" value="Unassembled WGS sequence"/>
</dbReference>
<dbReference type="GO" id="GO:0005737">
    <property type="term" value="C:cytoplasm"/>
    <property type="evidence" value="ECO:0007669"/>
    <property type="project" value="TreeGrafter"/>
</dbReference>
<keyword evidence="2" id="KW-0597">Phosphoprotein</keyword>
<dbReference type="STRING" id="41047.A0A397GH96"/>
<dbReference type="FunFam" id="3.30.559.10:FF:000016">
    <property type="entry name" value="Nonribosomal peptide synthase Pes1"/>
    <property type="match status" value="1"/>
</dbReference>
<dbReference type="GO" id="GO:0031177">
    <property type="term" value="F:phosphopantetheine binding"/>
    <property type="evidence" value="ECO:0007669"/>
    <property type="project" value="InterPro"/>
</dbReference>
<keyword evidence="4" id="KW-0677">Repeat</keyword>
<dbReference type="FunFam" id="3.30.559.30:FF:000003">
    <property type="entry name" value="Nonribosomal peptide synthase SidD"/>
    <property type="match status" value="1"/>
</dbReference>
<dbReference type="Pfam" id="PF00668">
    <property type="entry name" value="Condensation"/>
    <property type="match status" value="4"/>
</dbReference>
<dbReference type="SUPFAM" id="SSF47336">
    <property type="entry name" value="ACP-like"/>
    <property type="match status" value="3"/>
</dbReference>
<dbReference type="GeneID" id="38124053"/>
<accession>A0A397GH96</accession>
<dbReference type="NCBIfam" id="NF003417">
    <property type="entry name" value="PRK04813.1"/>
    <property type="match status" value="3"/>
</dbReference>
<dbReference type="InterPro" id="IPR000873">
    <property type="entry name" value="AMP-dep_synth/lig_dom"/>
</dbReference>
<dbReference type="SUPFAM" id="SSF56801">
    <property type="entry name" value="Acetyl-CoA synthetase-like"/>
    <property type="match status" value="3"/>
</dbReference>
<dbReference type="InterPro" id="IPR020806">
    <property type="entry name" value="PKS_PP-bd"/>
</dbReference>
<feature type="domain" description="Carrier" evidence="6">
    <location>
        <begin position="1890"/>
        <end position="1966"/>
    </location>
</feature>
<dbReference type="InterPro" id="IPR009081">
    <property type="entry name" value="PP-bd_ACP"/>
</dbReference>
<dbReference type="InterPro" id="IPR045851">
    <property type="entry name" value="AMP-bd_C_sf"/>
</dbReference>
<gene>
    <name evidence="7" type="ORF">CDV56_102079</name>
</gene>
<dbReference type="InterPro" id="IPR042099">
    <property type="entry name" value="ANL_N_sf"/>
</dbReference>
<sequence>MTMILPVGPYFESRAHIHLLEAKNHTTTHEEIMAIQRRSVLRDEKCLFPVRNDGKLPVDEWRLTELAIPSLGKGIKSCPAAGEHPRYFVAAVWALLLWRFAEVDTVQMGLKEIPATAEKDILDAGLKKGMKVLAASRRRIALLNELFQEDTWSISDADPTRYSYFDTGIVLCRGNSQDCLRKTRLPIQLLKTNEEACNVMLVLELDFDSNWRKCFLAYKSTVLTDGQAAHLASSFEAAVKLAMAGGDIALNEVSLTSRAQLDQIGKWNNTALVQPTFRTMYKVIRERATERRHHPAVIAPDGALSYSQLETFSLRLAFHLRKSGVKPGDLIPVCFGKSLWAIVAMLAINKVGAAFVPLDPSQPANRLKSITRQLDASLGLTSLQNQSLAEGLITTILVVSETTVSELADVHHESFLPETDPQEPAYCLFTSGSTGGPKGCVVDHAALASVATHCHALHLGPTNRVLQFASFSFGVSLIEVWCTLAAGGTVCLPSDSDRVSHLADAIRSMGVDWSIMTPTVLATLEPDAVPDLQTIIVAGEPLKKAQISLWAERTRLFQAYGFTEWAGICCVSPQIRSIGDIGIIGTPANARCWLTEPGNPNQLAPIGAVAELVVEGPSLAQGYLHNAEKTAASFIPPPRWRAQYGQADGKQFYTTGDLAYYDSSGMLRYVSRKDRQVKIRGQRIDLAEPEYHIAQAGCTIRNVVLDAIVPADGDGAAILVAFVLPSRHDGSSNGGHGSRPLFAVPDGHFASAVRQLTSTLEEKLPDYMIPRLFLQLNEMPLTVTGKIARQKLREAAEALRHDELVTLAGLETSVLQPNTQNEALIHQLVVELLHLAPEMVGMNHNFFSLGGDSVSAMKMVSLAKAVGLRFTVKDVFRSPRLGDLARLTEMASSGVSRHIQPFSLLDRGSEPGLLSIAARICQVESSMIQDIYPCTPLQEGMMTLSAAKAGSYIARFVYRLQGHVDPDRFRKAWEITVESTPILRTRIMSASDGRMYQVVIQEKFQWDGDGQHWDQYVHECQDRSILLGKPLTHATLVRGSNGSLSTFFVLTMHHSVCDRWSAGLLMDRVEAAYAGQKLTTNTMSPFLQYINQLQGADEYWRSQFVGVEAEVFPSLPSPEYTPTPTEMIDLSIELQDAVPGGHTLSNATRLAWALVISHYTCSVDVVFGVTISGRAAPVPNIERMIGPVIATVPLRVQLKENHTVLEALKAIQDQSMDMIPFEQLGLRQIRKLSQEAEEACNFQSQLVVQPAWGDENRSLWTMCEAGAAAEGGFAAYALSMICQLVGSSQMDVRAEFDPKVIQVSMMERIVCHFKHTLQYLLAHSDASLADIPVVSPGDMQLLRQWNGSVPPGCNQCVHEIIQQRRTDRPTATAVWAWDGKLTYARLDELSDRLAVHLATQGVKSEVVVPVLMEKSYWTTVAMLGISKAGGAFALLDPSQPEQRLQSICRQISPAVILTSEENRDLADRLASHPIILSLQNSRRWAYRPVRPVPATVRPENALYVAFTSGSTGTPKGVVIEHRSFCSSALALNKTTHVNSESRMLQFAGYSFDGSIMETLSALMAGACVCVPSDFQRRNELVEAAKQFKLTHAHLTPSVARHLLRSNPEFTKILVSVGESMTPSDVADWAGNGKCKVMNGYGPAECAVSTTIQAAVTSASDPKNIGLPLAGVCWVVHPENHEILLPIGAVGELLVEGPTLARGYLNEPGKTAAAFIPLPAWIRDIRPGQPHGRLYKTGDLVRYNADGSFHYIGRRDSQVKLRGQRIELGEVEKHIYRCWPQAVEVAVEMISFAPAKQTLVAFVVTKEHGNGTDGVLAAPTQEFIGQVAAAQARLADAIPAFMVPEIFLPLHVMPQNASGKTDRRRLSSIATACTREQLAAYGAIGRGTKREPTSEAEREMQVIWAQVLNLPLAEIGVDDSFYQLGGDSITAMQVVAQARSKGLAVTMDRILRLKTISQIILHEDSLSRAVVHMSEEEDVWFALSPIQQMFFHRQSNGLDRFSQIFLLRVSQPVTTSQLQLALRALLSKHPMLRARFAKQQDGSWRQAITSKVEASCRYRAHRLESRSKLEDIVSSSAHSLSIEKGPLTAVDLIDVGDRAQYLSVVIHHLVVDLVSWRIILADLEAMLKGGNPMANHSIAFQTWCRLQAEYSEQYLSPQRAFPVSLPDDYHKDPTVFWGLVGQPNLVRDSQHQAFTLDEHTTRQLLGAANAAFTTRPVEILHAALLYSFLKVFPHRTAPLSFSEGHGREPWDPAIDLSQTVGWFTTMWPVVAELQQSHSFLEVVRRVKDARRAVPSNGWAYFASRYLNSQGRQAFHHPHPVELVFNYAGEYQQFEQADAFFIPEMPEYQGSLDAGDNIQRFGIFEVFASVVRGRLQFQFMYNRFMKHQSEIQKWIESCRQTLIEECNTLIAVKTSHTLSDFPLLPLTYPTLQELLDVTLPTAGVSIENVEDIYPCSPSQRGMLIAQAKAAHNYSASVTWRIRPRTDPRPDVSRLEAAWREVVKRHAILRTVFVDSPWPESYMDQVVLQNVSPEVVLTKASDPETVESTSKPGQTRWSKGQCQHTMRVCEMDNGEILCRLDLSHVIMDRTTLTIIQRDLSLAYDERLPLGQAPLYSDYISYIYRQDSESATQYWQGYLEGVEPCEFPTLNHTNSPNANEWGNLYRTLQDRRRLDEFCRTHSVTTWNVAGLAWAMVLRSFTRSDSVCFGYVKSGRDLPIDGIAGTAGPVFNPLPCRVHLSERWTVKEAVGKLQDEYLQSLPHQSFPLSDIHRLAGVTSGVLFNTSVAVQTDVVSQEEAKRSLEFTTVAMEDGTEDDMVITLTPRDGEMVLHLRYKSSTLTTDQASTVLATFEKAMCSVLENAEARMPSIDVFSDHDKAIIWTRNKLVPDPVESCVHELIQKHCVQRPHAPAVNAWDGGFTYGELDGLSSRLAAHLAAQGVGPNVVVPLCFEKTRWTPIAMMGVMKAGGAFLLLDTSYPLQHLKEICADVDCRLVVSSTTHEAMSMELASKVVVVGEDRHHWPLKYTPHTITMPKVRPGDALYVVFTSGSTGKPKGVVIEHRSYCSGALDHIRAYNLTPQSRVLQFSSYAFDISIVEQLSVLIAGGCICVISESQRKNNLGEATSALQANHAMLIPSVARLFRHEDLNTITSLSLAGECMQETDVSYWAQHVCLMNGYGPAECSALSLVQSSVLQDSDPQNIGYPVGSVAWVVDPQDHNKLVPNGAVGELVIEGPIVGRGYINNAQKTAEVFIDPPAWLRTLRGHSNSRLYKTGDLVRATADGSLNILGRKDRQVKVRGQRLELGEVEANVQHCFLGALDVVAEVILPAGASKSHLVAMILQNAETAACSAAENGSKLIAEPSVEFVKSATAAESRLRQTVPNFMVPSISLPLTRIPRTHSDKVDRNRLRDVVASMSLIELQAYKAPIDAGHGSTRAPSTEEERKLAEIWANVLKVPVDSIGADDNFLLSGGDSIDAMKAAAFCRAAGMALSVADIFAHPVLSDLAKVAVPKALDDSSTSHQPFSLSPVDRPKDLHMALTKQGLIPPRSALVDLLPGTQAQKFFIDRGTFHSYNFSISGPLNRDRLRETCETIMSRHSILRTKFQQHQGRLIQMVLEDFEAPFSNYTTDRDPLEFCKSLWQTDLAALDVMGRLPVKFTLVSRSKEEHVFTIQISHAQWDGVSIPRLFGDIAAIYNQTPLPPTTGFADYIYYRTSQDQSPSFQFWREYLQGSSMPVQFRPTRCEDADHKTQWTFQSMKTPSLPAGITMASLVKAACAFHLCQLLSQNDVVFGHTVNGRNLALDNIEALLGCCLNFIPLRITLQPSWTVLDLLSHVQEQYTRALPHEHLELQDIFKNSTSWPADTQLSFIVQHQNIELSHNIPLDGLQVRYSKFAQFEPLQEVWVFSEPHPDRLEIQVCANTRVLSEVRAKALCARLCDLIERFSASPECQLTELFDDMISA</sequence>
<evidence type="ECO:0000256" key="5">
    <source>
        <dbReference type="ARBA" id="ARBA00029454"/>
    </source>
</evidence>
<dbReference type="Gene3D" id="1.10.1200.10">
    <property type="entry name" value="ACP-like"/>
    <property type="match status" value="3"/>
</dbReference>
<dbReference type="PROSITE" id="PS00012">
    <property type="entry name" value="PHOSPHOPANTETHEINE"/>
    <property type="match status" value="2"/>
</dbReference>
<dbReference type="PROSITE" id="PS50075">
    <property type="entry name" value="CARRIER"/>
    <property type="match status" value="3"/>
</dbReference>
<dbReference type="Gene3D" id="3.30.300.30">
    <property type="match status" value="3"/>
</dbReference>
<dbReference type="InterPro" id="IPR010071">
    <property type="entry name" value="AA_adenyl_dom"/>
</dbReference>
<comment type="caution">
    <text evidence="7">The sequence shown here is derived from an EMBL/GenBank/DDBJ whole genome shotgun (WGS) entry which is preliminary data.</text>
</comment>
<dbReference type="Pfam" id="PF00501">
    <property type="entry name" value="AMP-binding"/>
    <property type="match status" value="3"/>
</dbReference>
<dbReference type="SMART" id="SM00823">
    <property type="entry name" value="PKS_PP"/>
    <property type="match status" value="3"/>
</dbReference>
<dbReference type="PANTHER" id="PTHR45527:SF12">
    <property type="entry name" value="NONRIBOSOMAL PEPTIDE SYNTHETASE IVOA"/>
    <property type="match status" value="1"/>
</dbReference>
<dbReference type="PANTHER" id="PTHR45527">
    <property type="entry name" value="NONRIBOSOMAL PEPTIDE SYNTHETASE"/>
    <property type="match status" value="1"/>
</dbReference>
<evidence type="ECO:0000313" key="8">
    <source>
        <dbReference type="Proteomes" id="UP000215305"/>
    </source>
</evidence>
<dbReference type="Pfam" id="PF00550">
    <property type="entry name" value="PP-binding"/>
    <property type="match status" value="3"/>
</dbReference>
<dbReference type="GO" id="GO:0016874">
    <property type="term" value="F:ligase activity"/>
    <property type="evidence" value="ECO:0007669"/>
    <property type="project" value="UniProtKB-KW"/>
</dbReference>
<dbReference type="CDD" id="cd19545">
    <property type="entry name" value="FUM14_C_NRPS-like"/>
    <property type="match status" value="1"/>
</dbReference>
<dbReference type="VEuPathDB" id="FungiDB:CDV56_102079"/>
<keyword evidence="1" id="KW-0596">Phosphopantetheine</keyword>
<evidence type="ECO:0000256" key="3">
    <source>
        <dbReference type="ARBA" id="ARBA00022598"/>
    </source>
</evidence>
<evidence type="ECO:0000256" key="2">
    <source>
        <dbReference type="ARBA" id="ARBA00022553"/>
    </source>
</evidence>
<dbReference type="GO" id="GO:0043041">
    <property type="term" value="P:amino acid activation for nonribosomal peptide biosynthetic process"/>
    <property type="evidence" value="ECO:0007669"/>
    <property type="project" value="TreeGrafter"/>
</dbReference>
<protein>
    <recommendedName>
        <fullName evidence="6">Carrier domain-containing protein</fullName>
    </recommendedName>
</protein>
<evidence type="ECO:0000259" key="6">
    <source>
        <dbReference type="PROSITE" id="PS50075"/>
    </source>
</evidence>
<evidence type="ECO:0000256" key="1">
    <source>
        <dbReference type="ARBA" id="ARBA00022450"/>
    </source>
</evidence>
<dbReference type="Gene3D" id="3.40.50.12780">
    <property type="entry name" value="N-terminal domain of ligase-like"/>
    <property type="match status" value="3"/>
</dbReference>
<dbReference type="NCBIfam" id="TIGR01733">
    <property type="entry name" value="AA-adenyl-dom"/>
    <property type="match status" value="3"/>
</dbReference>
<organism evidence="7 8">
    <name type="scientific">Aspergillus thermomutatus</name>
    <name type="common">Neosartorya pseudofischeri</name>
    <dbReference type="NCBI Taxonomy" id="41047"/>
    <lineage>
        <taxon>Eukaryota</taxon>
        <taxon>Fungi</taxon>
        <taxon>Dikarya</taxon>
        <taxon>Ascomycota</taxon>
        <taxon>Pezizomycotina</taxon>
        <taxon>Eurotiomycetes</taxon>
        <taxon>Eurotiomycetidae</taxon>
        <taxon>Eurotiales</taxon>
        <taxon>Aspergillaceae</taxon>
        <taxon>Aspergillus</taxon>
        <taxon>Aspergillus subgen. Fumigati</taxon>
    </lineage>
</organism>
<feature type="domain" description="Carrier" evidence="6">
    <location>
        <begin position="819"/>
        <end position="892"/>
    </location>
</feature>
<feature type="domain" description="Carrier" evidence="6">
    <location>
        <begin position="3432"/>
        <end position="3508"/>
    </location>
</feature>
<comment type="similarity">
    <text evidence="5">Belongs to the NRP synthetase family.</text>
</comment>
<dbReference type="CDD" id="cd05918">
    <property type="entry name" value="A_NRPS_SidN3_like"/>
    <property type="match status" value="3"/>
</dbReference>
<evidence type="ECO:0000313" key="7">
    <source>
        <dbReference type="EMBL" id="RHZ49214.1"/>
    </source>
</evidence>
<dbReference type="InterPro" id="IPR020845">
    <property type="entry name" value="AMP-binding_CS"/>
</dbReference>
<dbReference type="FunFam" id="3.30.559.30:FF:000002">
    <property type="entry name" value="Nonribosomal peptide synthase Pes1"/>
    <property type="match status" value="1"/>
</dbReference>
<dbReference type="InterPro" id="IPR001242">
    <property type="entry name" value="Condensation_dom"/>
</dbReference>
<dbReference type="OrthoDB" id="416786at2759"/>
<dbReference type="PROSITE" id="PS00455">
    <property type="entry name" value="AMP_BINDING"/>
    <property type="match status" value="2"/>
</dbReference>
<dbReference type="GO" id="GO:0044550">
    <property type="term" value="P:secondary metabolite biosynthetic process"/>
    <property type="evidence" value="ECO:0007669"/>
    <property type="project" value="TreeGrafter"/>
</dbReference>
<dbReference type="InterPro" id="IPR036736">
    <property type="entry name" value="ACP-like_sf"/>
</dbReference>
<reference evidence="7" key="1">
    <citation type="submission" date="2018-08" db="EMBL/GenBank/DDBJ databases">
        <title>Draft genome sequence of azole-resistant Aspergillus thermomutatus (Neosartorya pseudofischeri) strain HMR AF 39, isolated from a human nasal aspirate.</title>
        <authorList>
            <person name="Parent-Michaud M."/>
            <person name="Dufresne P.J."/>
            <person name="Fournier E."/>
            <person name="Martineau C."/>
            <person name="Moreira S."/>
            <person name="Perkins V."/>
            <person name="De Repentigny L."/>
            <person name="Dufresne S.F."/>
        </authorList>
    </citation>
    <scope>NUCLEOTIDE SEQUENCE [LARGE SCALE GENOMIC DNA]</scope>
    <source>
        <strain evidence="7">HMR AF 39</strain>
    </source>
</reference>